<accession>A0A0E3GMI3</accession>
<dbReference type="GeneID" id="26646272"/>
<protein>
    <submittedName>
        <fullName evidence="1">Uncharacterized protein</fullName>
    </submittedName>
</protein>
<dbReference type="KEGG" id="vg:26646272"/>
<dbReference type="Proteomes" id="UP000033023">
    <property type="component" value="Segment"/>
</dbReference>
<sequence>MTTFHFEAYMAKMTFRSDDHSPEEGEWKTFKEWEELGYGVIKGERAKRFIHGVAVFHESQVINIEDEFENYMREELRGMYCGPEWWKD</sequence>
<proteinExistence type="predicted"/>
<reference evidence="2" key="2">
    <citation type="submission" date="2015-01" db="EMBL/GenBank/DDBJ databases">
        <title>Complete sequence of three novel 9g-like phages.</title>
        <authorList>
            <person name="Carstens A.B."/>
            <person name="Hansen L.H."/>
            <person name="Kot W."/>
        </authorList>
    </citation>
    <scope>NUCLEOTIDE SEQUENCE [LARGE SCALE GENOMIC DNA]</scope>
</reference>
<reference evidence="1 2" key="1">
    <citation type="journal article" date="2015" name="Genome Announc.">
        <title>Complete Genome Sequences of Four Novel Escherichia coli Bacteriophages Belonging to New Phage Groups.</title>
        <authorList>
            <person name="Carstens A.B."/>
            <person name="Kot W."/>
            <person name="Hansen L.H."/>
        </authorList>
    </citation>
    <scope>NUCLEOTIDE SEQUENCE [LARGE SCALE GENOMIC DNA]</scope>
</reference>
<evidence type="ECO:0000313" key="1">
    <source>
        <dbReference type="EMBL" id="AKA60907.1"/>
    </source>
</evidence>
<evidence type="ECO:0000313" key="2">
    <source>
        <dbReference type="Proteomes" id="UP000033023"/>
    </source>
</evidence>
<keyword evidence="2" id="KW-1185">Reference proteome</keyword>
<organism evidence="1 2">
    <name type="scientific">Enterobacteria phage JenP1</name>
    <dbReference type="NCBI Taxonomy" id="1610837"/>
    <lineage>
        <taxon>Viruses</taxon>
        <taxon>Duplodnaviria</taxon>
        <taxon>Heunggongvirae</taxon>
        <taxon>Uroviricota</taxon>
        <taxon>Caudoviricetes</taxon>
        <taxon>Queuovirinae</taxon>
        <taxon>Nonagvirus</taxon>
        <taxon>Nonagvirus JenP1</taxon>
    </lineage>
</organism>
<dbReference type="EMBL" id="KP719132">
    <property type="protein sequence ID" value="AKA60907.1"/>
    <property type="molecule type" value="Genomic_DNA"/>
</dbReference>
<dbReference type="RefSeq" id="YP_009220011.1">
    <property type="nucleotide sequence ID" value="NC_029028.1"/>
</dbReference>
<dbReference type="OrthoDB" id="33504at10239"/>
<name>A0A0E3GMI3_9CAUD</name>